<name>U9UMG8_RHIID</name>
<dbReference type="AlphaFoldDB" id="U9UMG8"/>
<accession>U9UMG8</accession>
<organism evidence="1">
    <name type="scientific">Rhizophagus irregularis (strain DAOM 181602 / DAOM 197198 / MUCL 43194)</name>
    <name type="common">Arbuscular mycorrhizal fungus</name>
    <name type="synonym">Glomus intraradices</name>
    <dbReference type="NCBI Taxonomy" id="747089"/>
    <lineage>
        <taxon>Eukaryota</taxon>
        <taxon>Fungi</taxon>
        <taxon>Fungi incertae sedis</taxon>
        <taxon>Mucoromycota</taxon>
        <taxon>Glomeromycotina</taxon>
        <taxon>Glomeromycetes</taxon>
        <taxon>Glomerales</taxon>
        <taxon>Glomeraceae</taxon>
        <taxon>Rhizophagus</taxon>
    </lineage>
</organism>
<protein>
    <submittedName>
        <fullName evidence="1">Uncharacterized protein</fullName>
    </submittedName>
</protein>
<proteinExistence type="predicted"/>
<reference evidence="1" key="1">
    <citation type="submission" date="2013-07" db="EMBL/GenBank/DDBJ databases">
        <title>The genome of an arbuscular mycorrhizal fungus provides insights into the evolution of the oldest plant symbiosis.</title>
        <authorList>
            <consortium name="DOE Joint Genome Institute"/>
            <person name="Tisserant E."/>
            <person name="Malbreil M."/>
            <person name="Kuo A."/>
            <person name="Kohler A."/>
            <person name="Symeonidi A."/>
            <person name="Balestrini R."/>
            <person name="Charron P."/>
            <person name="Duensing N."/>
            <person name="Frei-dit-Frey N."/>
            <person name="Gianinazzi-Pearson V."/>
            <person name="Gilbert B."/>
            <person name="Handa Y."/>
            <person name="Hijri M."/>
            <person name="Kaul R."/>
            <person name="Kawaguchi M."/>
            <person name="Krajinski F."/>
            <person name="Lammers P."/>
            <person name="Lapierre D."/>
            <person name="Masclaux F.G."/>
            <person name="Murat C."/>
            <person name="Morin E."/>
            <person name="Ndikumana S."/>
            <person name="Pagni M."/>
            <person name="Petitpierre D."/>
            <person name="Requena N."/>
            <person name="Rosikiewicz P."/>
            <person name="Riley R."/>
            <person name="Saito K."/>
            <person name="San Clemente H."/>
            <person name="Shapiro H."/>
            <person name="van Tuinen D."/>
            <person name="Becard G."/>
            <person name="Bonfante P."/>
            <person name="Paszkowski U."/>
            <person name="Shachar-Hill Y."/>
            <person name="Young J.P."/>
            <person name="Sanders I.R."/>
            <person name="Henrissat B."/>
            <person name="Rensing S.A."/>
            <person name="Grigoriev I.V."/>
            <person name="Corradi N."/>
            <person name="Roux C."/>
            <person name="Martin F."/>
        </authorList>
    </citation>
    <scope>NUCLEOTIDE SEQUENCE</scope>
    <source>
        <strain evidence="1">DAOM 197198</strain>
    </source>
</reference>
<dbReference type="EMBL" id="KI276331">
    <property type="protein sequence ID" value="ESA21535.1"/>
    <property type="molecule type" value="Genomic_DNA"/>
</dbReference>
<dbReference type="HOGENOM" id="CLU_2655698_0_0_1"/>
<evidence type="ECO:0000313" key="1">
    <source>
        <dbReference type="EMBL" id="ESA21535.1"/>
    </source>
</evidence>
<sequence length="76" mass="8997">MKQGLRKLFNKYSNVGTLAKCNRLISLDKYEYFCMEIIVPRAVDFFTLRRNFGTSVNETSLWRLSKVIGRRGLLRY</sequence>
<gene>
    <name evidence="1" type="ORF">GLOINDRAFT_17350</name>
</gene>